<evidence type="ECO:0000256" key="1">
    <source>
        <dbReference type="SAM" id="Phobius"/>
    </source>
</evidence>
<dbReference type="PANTHER" id="PTHR31325">
    <property type="entry name" value="OS01G0798800 PROTEIN-RELATED"/>
    <property type="match status" value="1"/>
</dbReference>
<dbReference type="InterPro" id="IPR025315">
    <property type="entry name" value="DUF4220"/>
</dbReference>
<dbReference type="InterPro" id="IPR007658">
    <property type="entry name" value="DUF594"/>
</dbReference>
<accession>A0A834YSS1</accession>
<keyword evidence="4" id="KW-1185">Reference proteome</keyword>
<feature type="transmembrane region" description="Helical" evidence="1">
    <location>
        <begin position="165"/>
        <end position="185"/>
    </location>
</feature>
<reference evidence="3 4" key="1">
    <citation type="submission" date="2020-04" db="EMBL/GenBank/DDBJ databases">
        <title>Plant Genome Project.</title>
        <authorList>
            <person name="Zhang R.-G."/>
        </authorList>
    </citation>
    <scope>NUCLEOTIDE SEQUENCE [LARGE SCALE GENOMIC DNA]</scope>
    <source>
        <strain evidence="3">YNK0</strain>
        <tissue evidence="3">Leaf</tissue>
    </source>
</reference>
<evidence type="ECO:0000313" key="3">
    <source>
        <dbReference type="EMBL" id="KAF8392018.1"/>
    </source>
</evidence>
<gene>
    <name evidence="3" type="ORF">HHK36_022358</name>
</gene>
<feature type="domain" description="DUF4220" evidence="2">
    <location>
        <begin position="99"/>
        <end position="444"/>
    </location>
</feature>
<evidence type="ECO:0000259" key="2">
    <source>
        <dbReference type="Pfam" id="PF13968"/>
    </source>
</evidence>
<evidence type="ECO:0000313" key="4">
    <source>
        <dbReference type="Proteomes" id="UP000655225"/>
    </source>
</evidence>
<dbReference type="EMBL" id="JABCRI010000016">
    <property type="protein sequence ID" value="KAF8392018.1"/>
    <property type="molecule type" value="Genomic_DNA"/>
</dbReference>
<dbReference type="OMA" id="MEVEGHW"/>
<feature type="transmembrane region" description="Helical" evidence="1">
    <location>
        <begin position="582"/>
        <end position="603"/>
    </location>
</feature>
<feature type="transmembrane region" description="Helical" evidence="1">
    <location>
        <begin position="380"/>
        <end position="401"/>
    </location>
</feature>
<feature type="transmembrane region" description="Helical" evidence="1">
    <location>
        <begin position="348"/>
        <end position="368"/>
    </location>
</feature>
<sequence>MRPQASFRRLKPLQPAGLELTLKALFGDIKSRSTNANHYLIFMEERRAMDIFPKKMRKLWSEWELRTMVVISLFLQVVLIVMGKRRKYTARNRVRIILWLAYLSADWVATVSLGILSNKQGDSDETHQHSPDPNNVLNAFWAPFLLLHLGGPDTITAYALEDNELWLRHLLGLIFQFFVALYVFIRSWTGSQMLFLSIPMFVAGMIKYGERTWVLRSASSEQFRDSMLTSPESGPNYAKFVEEYTSKEAEGYIVKVYQVEDDLHAVGHSHILGRNDAVNTLLSAQYFFYTFKLLFADLILSFQEILNSQDYFLKSNWEKAFKVVELELGFMYDALYTKATVVYTKTGCILRLVSFLSTVSAFVAFLIIHKHGFSNIDLIITYLLLVGAIFLEIYSAILLLISEQAILYLSKHKNQKVVDHMFGFLPITNKTMWSHSMAQYNLFSFCLKEKPTKFARLQKLFCIYEKLERYRYMTLEGVSSELKELIFKLLKEQAQLQPIEQEKAESTDVRNQLCTSRGGLILEKKRRQNEFREFIEAEFDQSILLWNIATDLCYYWDYPDTDPPPNCNLPRNCRIAKLVSEYMLYLLVMCPFMLPSGIGLIRFRDTCAEAMNFCKERKSIKDRNKACRTLNKVKTQVLPSEVKGDRSKSVLFDACRLAKLLQSLGEDKWETMSHVWVEMLFYAASQCRGNYHAQQLRRGGELLTHVWLLMAHLGITQQIQISKGNVRAKLNTH</sequence>
<dbReference type="OrthoDB" id="1689146at2759"/>
<name>A0A834YSS1_TETSI</name>
<dbReference type="Pfam" id="PF04578">
    <property type="entry name" value="DUF594"/>
    <property type="match status" value="1"/>
</dbReference>
<dbReference type="Proteomes" id="UP000655225">
    <property type="component" value="Unassembled WGS sequence"/>
</dbReference>
<protein>
    <recommendedName>
        <fullName evidence="2">DUF4220 domain-containing protein</fullName>
    </recommendedName>
</protein>
<dbReference type="Pfam" id="PF13968">
    <property type="entry name" value="DUF4220"/>
    <property type="match status" value="1"/>
</dbReference>
<keyword evidence="1" id="KW-1133">Transmembrane helix</keyword>
<organism evidence="3 4">
    <name type="scientific">Tetracentron sinense</name>
    <name type="common">Spur-leaf</name>
    <dbReference type="NCBI Taxonomy" id="13715"/>
    <lineage>
        <taxon>Eukaryota</taxon>
        <taxon>Viridiplantae</taxon>
        <taxon>Streptophyta</taxon>
        <taxon>Embryophyta</taxon>
        <taxon>Tracheophyta</taxon>
        <taxon>Spermatophyta</taxon>
        <taxon>Magnoliopsida</taxon>
        <taxon>Trochodendrales</taxon>
        <taxon>Trochodendraceae</taxon>
        <taxon>Tetracentron</taxon>
    </lineage>
</organism>
<keyword evidence="1" id="KW-0812">Transmembrane</keyword>
<comment type="caution">
    <text evidence="3">The sequence shown here is derived from an EMBL/GenBank/DDBJ whole genome shotgun (WGS) entry which is preliminary data.</text>
</comment>
<feature type="transmembrane region" description="Helical" evidence="1">
    <location>
        <begin position="96"/>
        <end position="116"/>
    </location>
</feature>
<feature type="transmembrane region" description="Helical" evidence="1">
    <location>
        <begin position="65"/>
        <end position="84"/>
    </location>
</feature>
<proteinExistence type="predicted"/>
<keyword evidence="1" id="KW-0472">Membrane</keyword>
<dbReference type="AlphaFoldDB" id="A0A834YSS1"/>